<dbReference type="InterPro" id="IPR045518">
    <property type="entry name" value="2EXR"/>
</dbReference>
<dbReference type="Pfam" id="PF20150">
    <property type="entry name" value="2EXR"/>
    <property type="match status" value="1"/>
</dbReference>
<sequence>MSTSSACLQRKHSSLYVLPTTGEGCPAWSTVVRAAKHLARCYQGPEHFPGDCNIEDPEDEQLRFAQMRAARARGPAGQHWRPTENRPRAPPVFHLFSKLPQELQDMVWKATLPPAQTIRTKVYHDADSRPVVFIPANAILAFADILLYRITSRSRTLAISSHGRPQVNSFPFNPKTDTVELPMDDLVVELPNVSADDGGFFLHSRQGYFPASASVVNRFANATLSFVREDSAAPFFTFLESHERAAPTTMVANYRDVLCLLATSLPNLRTLAITMAQPDDCGYTRPVDTDYCQNILYRQYSTSSFAVYECKRLALLDAFDTLVDGNGGCPFRSLQNLAVRITNRYCSDHAMAHSPFDPLLTGEPIGRSYVKIAHGIRPALVGDDDEAWDPAVAVDEEEQDFVLDEPTLEPVRTSYARYLEKAREGALSGFGYNLQHWYEDSDVEIYEDDEGLGEDEVEHEEEDEENEEDNDQDEEEDDE</sequence>
<dbReference type="EMBL" id="JAUEPO010000001">
    <property type="protein sequence ID" value="KAK3335200.1"/>
    <property type="molecule type" value="Genomic_DNA"/>
</dbReference>
<dbReference type="AlphaFoldDB" id="A0AAE0J294"/>
<keyword evidence="4" id="KW-1185">Reference proteome</keyword>
<comment type="caution">
    <text evidence="3">The sequence shown here is derived from an EMBL/GenBank/DDBJ whole genome shotgun (WGS) entry which is preliminary data.</text>
</comment>
<evidence type="ECO:0000259" key="2">
    <source>
        <dbReference type="Pfam" id="PF20150"/>
    </source>
</evidence>
<feature type="region of interest" description="Disordered" evidence="1">
    <location>
        <begin position="441"/>
        <end position="479"/>
    </location>
</feature>
<gene>
    <name evidence="3" type="ORF">B0T19DRAFT_395085</name>
</gene>
<proteinExistence type="predicted"/>
<protein>
    <recommendedName>
        <fullName evidence="2">2EXR domain-containing protein</fullName>
    </recommendedName>
</protein>
<accession>A0AAE0J294</accession>
<name>A0AAE0J294_9PEZI</name>
<evidence type="ECO:0000313" key="4">
    <source>
        <dbReference type="Proteomes" id="UP001286456"/>
    </source>
</evidence>
<evidence type="ECO:0000313" key="3">
    <source>
        <dbReference type="EMBL" id="KAK3335200.1"/>
    </source>
</evidence>
<dbReference type="Proteomes" id="UP001286456">
    <property type="component" value="Unassembled WGS sequence"/>
</dbReference>
<reference evidence="3" key="1">
    <citation type="journal article" date="2023" name="Mol. Phylogenet. Evol.">
        <title>Genome-scale phylogeny and comparative genomics of the fungal order Sordariales.</title>
        <authorList>
            <person name="Hensen N."/>
            <person name="Bonometti L."/>
            <person name="Westerberg I."/>
            <person name="Brannstrom I.O."/>
            <person name="Guillou S."/>
            <person name="Cros-Aarteil S."/>
            <person name="Calhoun S."/>
            <person name="Haridas S."/>
            <person name="Kuo A."/>
            <person name="Mondo S."/>
            <person name="Pangilinan J."/>
            <person name="Riley R."/>
            <person name="LaButti K."/>
            <person name="Andreopoulos B."/>
            <person name="Lipzen A."/>
            <person name="Chen C."/>
            <person name="Yan M."/>
            <person name="Daum C."/>
            <person name="Ng V."/>
            <person name="Clum A."/>
            <person name="Steindorff A."/>
            <person name="Ohm R.A."/>
            <person name="Martin F."/>
            <person name="Silar P."/>
            <person name="Natvig D.O."/>
            <person name="Lalanne C."/>
            <person name="Gautier V."/>
            <person name="Ament-Velasquez S.L."/>
            <person name="Kruys A."/>
            <person name="Hutchinson M.I."/>
            <person name="Powell A.J."/>
            <person name="Barry K."/>
            <person name="Miller A.N."/>
            <person name="Grigoriev I.V."/>
            <person name="Debuchy R."/>
            <person name="Gladieux P."/>
            <person name="Hiltunen Thoren M."/>
            <person name="Johannesson H."/>
        </authorList>
    </citation>
    <scope>NUCLEOTIDE SEQUENCE</scope>
    <source>
        <strain evidence="3">SMH4131-1</strain>
    </source>
</reference>
<feature type="domain" description="2EXR" evidence="2">
    <location>
        <begin position="93"/>
        <end position="179"/>
    </location>
</feature>
<evidence type="ECO:0000256" key="1">
    <source>
        <dbReference type="SAM" id="MobiDB-lite"/>
    </source>
</evidence>
<organism evidence="3 4">
    <name type="scientific">Cercophora scortea</name>
    <dbReference type="NCBI Taxonomy" id="314031"/>
    <lineage>
        <taxon>Eukaryota</taxon>
        <taxon>Fungi</taxon>
        <taxon>Dikarya</taxon>
        <taxon>Ascomycota</taxon>
        <taxon>Pezizomycotina</taxon>
        <taxon>Sordariomycetes</taxon>
        <taxon>Sordariomycetidae</taxon>
        <taxon>Sordariales</taxon>
        <taxon>Lasiosphaeriaceae</taxon>
        <taxon>Cercophora</taxon>
    </lineage>
</organism>
<reference evidence="3" key="2">
    <citation type="submission" date="2023-06" db="EMBL/GenBank/DDBJ databases">
        <authorList>
            <consortium name="Lawrence Berkeley National Laboratory"/>
            <person name="Haridas S."/>
            <person name="Hensen N."/>
            <person name="Bonometti L."/>
            <person name="Westerberg I."/>
            <person name="Brannstrom I.O."/>
            <person name="Guillou S."/>
            <person name="Cros-Aarteil S."/>
            <person name="Calhoun S."/>
            <person name="Kuo A."/>
            <person name="Mondo S."/>
            <person name="Pangilinan J."/>
            <person name="Riley R."/>
            <person name="Labutti K."/>
            <person name="Andreopoulos B."/>
            <person name="Lipzen A."/>
            <person name="Chen C."/>
            <person name="Yanf M."/>
            <person name="Daum C."/>
            <person name="Ng V."/>
            <person name="Clum A."/>
            <person name="Steindorff A."/>
            <person name="Ohm R."/>
            <person name="Martin F."/>
            <person name="Silar P."/>
            <person name="Natvig D."/>
            <person name="Lalanne C."/>
            <person name="Gautier V."/>
            <person name="Ament-Velasquez S.L."/>
            <person name="Kruys A."/>
            <person name="Hutchinson M.I."/>
            <person name="Powell A.J."/>
            <person name="Barry K."/>
            <person name="Miller A.N."/>
            <person name="Grigoriev I.V."/>
            <person name="Debuchy R."/>
            <person name="Gladieux P."/>
            <person name="Thoren M.H."/>
            <person name="Johannesson H."/>
        </authorList>
    </citation>
    <scope>NUCLEOTIDE SEQUENCE</scope>
    <source>
        <strain evidence="3">SMH4131-1</strain>
    </source>
</reference>